<dbReference type="Gene3D" id="1.10.510.10">
    <property type="entry name" value="Transferase(Phosphotransferase) domain 1"/>
    <property type="match status" value="1"/>
</dbReference>
<dbReference type="OrthoDB" id="2353542at2759"/>
<dbReference type="GO" id="GO:0004672">
    <property type="term" value="F:protein kinase activity"/>
    <property type="evidence" value="ECO:0007669"/>
    <property type="project" value="InterPro"/>
</dbReference>
<evidence type="ECO:0000259" key="1">
    <source>
        <dbReference type="Pfam" id="PF07714"/>
    </source>
</evidence>
<dbReference type="EMBL" id="CAJVPZ010021943">
    <property type="protein sequence ID" value="CAG8709375.1"/>
    <property type="molecule type" value="Genomic_DNA"/>
</dbReference>
<proteinExistence type="predicted"/>
<dbReference type="Pfam" id="PF07714">
    <property type="entry name" value="PK_Tyr_Ser-Thr"/>
    <property type="match status" value="1"/>
</dbReference>
<protein>
    <submittedName>
        <fullName evidence="2">3812_t:CDS:1</fullName>
    </submittedName>
</protein>
<dbReference type="Proteomes" id="UP000789396">
    <property type="component" value="Unassembled WGS sequence"/>
</dbReference>
<reference evidence="2" key="1">
    <citation type="submission" date="2021-06" db="EMBL/GenBank/DDBJ databases">
        <authorList>
            <person name="Kallberg Y."/>
            <person name="Tangrot J."/>
            <person name="Rosling A."/>
        </authorList>
    </citation>
    <scope>NUCLEOTIDE SEQUENCE</scope>
    <source>
        <strain evidence="2">IN212</strain>
    </source>
</reference>
<gene>
    <name evidence="2" type="ORF">RFULGI_LOCUS10753</name>
</gene>
<keyword evidence="3" id="KW-1185">Reference proteome</keyword>
<evidence type="ECO:0000313" key="2">
    <source>
        <dbReference type="EMBL" id="CAG8709375.1"/>
    </source>
</evidence>
<dbReference type="InterPro" id="IPR001245">
    <property type="entry name" value="Ser-Thr/Tyr_kinase_cat_dom"/>
</dbReference>
<dbReference type="AlphaFoldDB" id="A0A9N9HWM9"/>
<organism evidence="2 3">
    <name type="scientific">Racocetra fulgida</name>
    <dbReference type="NCBI Taxonomy" id="60492"/>
    <lineage>
        <taxon>Eukaryota</taxon>
        <taxon>Fungi</taxon>
        <taxon>Fungi incertae sedis</taxon>
        <taxon>Mucoromycota</taxon>
        <taxon>Glomeromycotina</taxon>
        <taxon>Glomeromycetes</taxon>
        <taxon>Diversisporales</taxon>
        <taxon>Gigasporaceae</taxon>
        <taxon>Racocetra</taxon>
    </lineage>
</organism>
<dbReference type="SUPFAM" id="SSF56112">
    <property type="entry name" value="Protein kinase-like (PK-like)"/>
    <property type="match status" value="1"/>
</dbReference>
<sequence length="118" mass="13544">MLLWELTSGRRPFEKYSLSILSSYIIQGHREETIPETPKEYSDLYIKCWDAKPDERPCIETVHEELKKLMKCSIEICPKDDDDIRLTENNESNDSGTGIFSDSGIQGLSIIKDKSDKS</sequence>
<evidence type="ECO:0000313" key="3">
    <source>
        <dbReference type="Proteomes" id="UP000789396"/>
    </source>
</evidence>
<accession>A0A9N9HWM9</accession>
<comment type="caution">
    <text evidence="2">The sequence shown here is derived from an EMBL/GenBank/DDBJ whole genome shotgun (WGS) entry which is preliminary data.</text>
</comment>
<name>A0A9N9HWM9_9GLOM</name>
<feature type="domain" description="Serine-threonine/tyrosine-protein kinase catalytic" evidence="1">
    <location>
        <begin position="2"/>
        <end position="66"/>
    </location>
</feature>
<dbReference type="InterPro" id="IPR011009">
    <property type="entry name" value="Kinase-like_dom_sf"/>
</dbReference>